<accession>A0ABP7HN29</accession>
<evidence type="ECO:0000256" key="2">
    <source>
        <dbReference type="SAM" id="Phobius"/>
    </source>
</evidence>
<proteinExistence type="predicted"/>
<evidence type="ECO:0008006" key="5">
    <source>
        <dbReference type="Google" id="ProtNLM"/>
    </source>
</evidence>
<keyword evidence="4" id="KW-1185">Reference proteome</keyword>
<dbReference type="Pfam" id="PF09579">
    <property type="entry name" value="Spore_YtfJ"/>
    <property type="match status" value="1"/>
</dbReference>
<sequence>MELRQFFEHLSGAQRVYGEPYEKDGTTIIPAVAIRAGGGYGSGSGKQEGSGGEGEGGGGGAMARPVGAYVIRDGKVSWEPAIDVNRIVFGGQVLCGLALIVFALRAGQARARRR</sequence>
<dbReference type="RefSeq" id="WP_344936913.1">
    <property type="nucleotide sequence ID" value="NZ_BAAAZR010000002.1"/>
</dbReference>
<evidence type="ECO:0000256" key="1">
    <source>
        <dbReference type="SAM" id="MobiDB-lite"/>
    </source>
</evidence>
<keyword evidence="2" id="KW-0812">Transmembrane</keyword>
<feature type="transmembrane region" description="Helical" evidence="2">
    <location>
        <begin position="87"/>
        <end position="104"/>
    </location>
</feature>
<evidence type="ECO:0000313" key="3">
    <source>
        <dbReference type="EMBL" id="GAA3800031.1"/>
    </source>
</evidence>
<organism evidence="3 4">
    <name type="scientific">Sphaerisporangium flaviroseum</name>
    <dbReference type="NCBI Taxonomy" id="509199"/>
    <lineage>
        <taxon>Bacteria</taxon>
        <taxon>Bacillati</taxon>
        <taxon>Actinomycetota</taxon>
        <taxon>Actinomycetes</taxon>
        <taxon>Streptosporangiales</taxon>
        <taxon>Streptosporangiaceae</taxon>
        <taxon>Sphaerisporangium</taxon>
    </lineage>
</organism>
<name>A0ABP7HN29_9ACTN</name>
<keyword evidence="2" id="KW-1133">Transmembrane helix</keyword>
<keyword evidence="2" id="KW-0472">Membrane</keyword>
<dbReference type="EMBL" id="BAAAZR010000002">
    <property type="protein sequence ID" value="GAA3800031.1"/>
    <property type="molecule type" value="Genomic_DNA"/>
</dbReference>
<feature type="region of interest" description="Disordered" evidence="1">
    <location>
        <begin position="39"/>
        <end position="60"/>
    </location>
</feature>
<dbReference type="Proteomes" id="UP001500888">
    <property type="component" value="Unassembled WGS sequence"/>
</dbReference>
<comment type="caution">
    <text evidence="3">The sequence shown here is derived from an EMBL/GenBank/DDBJ whole genome shotgun (WGS) entry which is preliminary data.</text>
</comment>
<dbReference type="InterPro" id="IPR014229">
    <property type="entry name" value="Spore_YtfJ"/>
</dbReference>
<evidence type="ECO:0000313" key="4">
    <source>
        <dbReference type="Proteomes" id="UP001500888"/>
    </source>
</evidence>
<reference evidence="4" key="1">
    <citation type="journal article" date="2019" name="Int. J. Syst. Evol. Microbiol.">
        <title>The Global Catalogue of Microorganisms (GCM) 10K type strain sequencing project: providing services to taxonomists for standard genome sequencing and annotation.</title>
        <authorList>
            <consortium name="The Broad Institute Genomics Platform"/>
            <consortium name="The Broad Institute Genome Sequencing Center for Infectious Disease"/>
            <person name="Wu L."/>
            <person name="Ma J."/>
        </authorList>
    </citation>
    <scope>NUCLEOTIDE SEQUENCE [LARGE SCALE GENOMIC DNA]</scope>
    <source>
        <strain evidence="4">JCM 16908</strain>
    </source>
</reference>
<gene>
    <name evidence="3" type="ORF">GCM10022226_19420</name>
</gene>
<protein>
    <recommendedName>
        <fullName evidence="5">Sporulation protein</fullName>
    </recommendedName>
</protein>